<accession>A0A6N7R5Q0</accession>
<evidence type="ECO:0000259" key="2">
    <source>
        <dbReference type="Pfam" id="PF08327"/>
    </source>
</evidence>
<dbReference type="CDD" id="cd07814">
    <property type="entry name" value="SRPBCC_CalC_Aha1-like"/>
    <property type="match status" value="1"/>
</dbReference>
<organism evidence="3 4">
    <name type="scientific">Gracilibacillus thailandensis</name>
    <dbReference type="NCBI Taxonomy" id="563735"/>
    <lineage>
        <taxon>Bacteria</taxon>
        <taxon>Bacillati</taxon>
        <taxon>Bacillota</taxon>
        <taxon>Bacilli</taxon>
        <taxon>Bacillales</taxon>
        <taxon>Bacillaceae</taxon>
        <taxon>Gracilibacillus</taxon>
    </lineage>
</organism>
<dbReference type="AlphaFoldDB" id="A0A6N7R5Q0"/>
<evidence type="ECO:0000313" key="3">
    <source>
        <dbReference type="EMBL" id="MRI68557.1"/>
    </source>
</evidence>
<name>A0A6N7R5Q0_9BACI</name>
<evidence type="ECO:0000313" key="4">
    <source>
        <dbReference type="Proteomes" id="UP000435187"/>
    </source>
</evidence>
<proteinExistence type="inferred from homology"/>
<dbReference type="EMBL" id="WJEE01000076">
    <property type="protein sequence ID" value="MRI68557.1"/>
    <property type="molecule type" value="Genomic_DNA"/>
</dbReference>
<reference evidence="3 4" key="1">
    <citation type="submission" date="2019-10" db="EMBL/GenBank/DDBJ databases">
        <title>Gracilibacillus salitolerans sp. nov., a moderate halophile isolated from a saline soil in northwest China.</title>
        <authorList>
            <person name="Gan L."/>
        </authorList>
    </citation>
    <scope>NUCLEOTIDE SEQUENCE [LARGE SCALE GENOMIC DNA]</scope>
    <source>
        <strain evidence="3 4">TP2-8</strain>
    </source>
</reference>
<dbReference type="Gene3D" id="3.30.530.20">
    <property type="match status" value="1"/>
</dbReference>
<feature type="domain" description="Activator of Hsp90 ATPase homologue 1/2-like C-terminal" evidence="2">
    <location>
        <begin position="17"/>
        <end position="157"/>
    </location>
</feature>
<comment type="caution">
    <text evidence="3">The sequence shown here is derived from an EMBL/GenBank/DDBJ whole genome shotgun (WGS) entry which is preliminary data.</text>
</comment>
<dbReference type="SUPFAM" id="SSF55961">
    <property type="entry name" value="Bet v1-like"/>
    <property type="match status" value="1"/>
</dbReference>
<comment type="similarity">
    <text evidence="1">Belongs to the AHA1 family.</text>
</comment>
<sequence>MTNHSTVTLTMTKAFDVEADKVYAAWIEPELMKKWLFTMEMTNKVAKSDAKEGGSWEIVDHRDGKDYRAIGEYRVLDKPNKLVKTFEMPQFSDTVDVLTVSFEPTTSGCNMTFVQKIVVPHEEGWTQVDIDKACKEYHDGSQDGWGMMFEGLKQLVEKGKISYP</sequence>
<evidence type="ECO:0000256" key="1">
    <source>
        <dbReference type="ARBA" id="ARBA00006817"/>
    </source>
</evidence>
<dbReference type="Proteomes" id="UP000435187">
    <property type="component" value="Unassembled WGS sequence"/>
</dbReference>
<dbReference type="Pfam" id="PF08327">
    <property type="entry name" value="AHSA1"/>
    <property type="match status" value="1"/>
</dbReference>
<keyword evidence="4" id="KW-1185">Reference proteome</keyword>
<protein>
    <submittedName>
        <fullName evidence="3">SRPBCC domain-containing protein</fullName>
    </submittedName>
</protein>
<dbReference type="InterPro" id="IPR023393">
    <property type="entry name" value="START-like_dom_sf"/>
</dbReference>
<dbReference type="RefSeq" id="WP_153837025.1">
    <property type="nucleotide sequence ID" value="NZ_JBHUMW010000004.1"/>
</dbReference>
<gene>
    <name evidence="3" type="ORF">GH885_19815</name>
</gene>
<dbReference type="InterPro" id="IPR013538">
    <property type="entry name" value="ASHA1/2-like_C"/>
</dbReference>